<evidence type="ECO:0000313" key="1">
    <source>
        <dbReference type="EMBL" id="MQL86598.1"/>
    </source>
</evidence>
<dbReference type="EMBL" id="NMUH01000913">
    <property type="protein sequence ID" value="MQL86598.1"/>
    <property type="molecule type" value="Genomic_DNA"/>
</dbReference>
<evidence type="ECO:0000313" key="2">
    <source>
        <dbReference type="Proteomes" id="UP000652761"/>
    </source>
</evidence>
<gene>
    <name evidence="1" type="ORF">Taro_019123</name>
</gene>
<reference evidence="1" key="1">
    <citation type="submission" date="2017-07" db="EMBL/GenBank/DDBJ databases">
        <title>Taro Niue Genome Assembly and Annotation.</title>
        <authorList>
            <person name="Atibalentja N."/>
            <person name="Keating K."/>
            <person name="Fields C.J."/>
        </authorList>
    </citation>
    <scope>NUCLEOTIDE SEQUENCE</scope>
    <source>
        <strain evidence="1">Niue_2</strain>
        <tissue evidence="1">Leaf</tissue>
    </source>
</reference>
<name>A0A843USZ4_COLES</name>
<comment type="caution">
    <text evidence="1">The sequence shown here is derived from an EMBL/GenBank/DDBJ whole genome shotgun (WGS) entry which is preliminary data.</text>
</comment>
<keyword evidence="2" id="KW-1185">Reference proteome</keyword>
<protein>
    <submittedName>
        <fullName evidence="1">Uncharacterized protein</fullName>
    </submittedName>
</protein>
<organism evidence="1 2">
    <name type="scientific">Colocasia esculenta</name>
    <name type="common">Wild taro</name>
    <name type="synonym">Arum esculentum</name>
    <dbReference type="NCBI Taxonomy" id="4460"/>
    <lineage>
        <taxon>Eukaryota</taxon>
        <taxon>Viridiplantae</taxon>
        <taxon>Streptophyta</taxon>
        <taxon>Embryophyta</taxon>
        <taxon>Tracheophyta</taxon>
        <taxon>Spermatophyta</taxon>
        <taxon>Magnoliopsida</taxon>
        <taxon>Liliopsida</taxon>
        <taxon>Araceae</taxon>
        <taxon>Aroideae</taxon>
        <taxon>Colocasieae</taxon>
        <taxon>Colocasia</taxon>
    </lineage>
</organism>
<sequence>MVNRLLAERRVSVLAVGVLRLWIFRTCLVADDPFEGSCVPLTCWACSVLQASCLARFLLCLPRLSPGAWHLRACPVQRLSLFPGTPVLGSLLREYSGLRACSSWQPTGLTLELRGKRGLDSGAELFVELSCLGLGRRGVWSSSSHRPDSPLSHYLALRWFRSHGGSFLFSEFLLLWPVRD</sequence>
<accession>A0A843USZ4</accession>
<dbReference type="AlphaFoldDB" id="A0A843USZ4"/>
<dbReference type="Proteomes" id="UP000652761">
    <property type="component" value="Unassembled WGS sequence"/>
</dbReference>
<proteinExistence type="predicted"/>